<dbReference type="EMBL" id="ON461912">
    <property type="protein sequence ID" value="UXQ88746.1"/>
    <property type="molecule type" value="Genomic_DNA"/>
</dbReference>
<organism evidence="1 2">
    <name type="scientific">Salmonella phage PST_H2</name>
    <dbReference type="NCBI Taxonomy" id="2978975"/>
    <lineage>
        <taxon>Viruses</taxon>
        <taxon>Duplodnaviria</taxon>
        <taxon>Heunggongvirae</taxon>
        <taxon>Uroviricota</taxon>
        <taxon>Caudoviricetes</taxon>
        <taxon>Autographivirales</taxon>
        <taxon>Autosignataviridae</taxon>
        <taxon>Molineuxvirinae</taxon>
        <taxon>Guangxivirus</taxon>
        <taxon>Guangxivirus PSTH2</taxon>
    </lineage>
</organism>
<keyword evidence="2" id="KW-1185">Reference proteome</keyword>
<proteinExistence type="predicted"/>
<sequence>MALIGIKKLNTEEALAIFNPEEWDVSKGCYSCPCFKRNKDTGEVTSLPDKIKVEYFMHVKGNTSLSRKHIQKNAAKALLSLLGKRLKDCKEIPNY</sequence>
<name>A0A977XS93_9CAUD</name>
<evidence type="ECO:0000313" key="1">
    <source>
        <dbReference type="EMBL" id="UXQ88746.1"/>
    </source>
</evidence>
<reference evidence="1" key="1">
    <citation type="submission" date="2022-05" db="EMBL/GenBank/DDBJ databases">
        <authorList>
            <person name="Ma D."/>
        </authorList>
    </citation>
    <scope>NUCLEOTIDE SEQUENCE</scope>
</reference>
<dbReference type="Proteomes" id="UP001060583">
    <property type="component" value="Segment"/>
</dbReference>
<evidence type="ECO:0000313" key="2">
    <source>
        <dbReference type="Proteomes" id="UP001060583"/>
    </source>
</evidence>
<accession>A0A977XS93</accession>
<protein>
    <submittedName>
        <fullName evidence="1">Uncharacterized protein</fullName>
    </submittedName>
</protein>